<dbReference type="EMBL" id="LHUJ01000031">
    <property type="protein sequence ID" value="KOR49204.1"/>
    <property type="molecule type" value="Genomic_DNA"/>
</dbReference>
<dbReference type="Proteomes" id="UP000036790">
    <property type="component" value="Unassembled WGS sequence"/>
</dbReference>
<proteinExistence type="predicted"/>
<organism evidence="1 2">
    <name type="scientific">Xanthomonas oryzae</name>
    <dbReference type="NCBI Taxonomy" id="347"/>
    <lineage>
        <taxon>Bacteria</taxon>
        <taxon>Pseudomonadati</taxon>
        <taxon>Pseudomonadota</taxon>
        <taxon>Gammaproteobacteria</taxon>
        <taxon>Lysobacterales</taxon>
        <taxon>Lysobacteraceae</taxon>
        <taxon>Xanthomonas</taxon>
    </lineage>
</organism>
<dbReference type="AlphaFoldDB" id="A0AAP1F0C1"/>
<sequence>MTSLVKGDNSISWPGQDAAARQLLLNMDAVEVDDRGQIELRREEFFVYLPDEGRSGDRKREEIRQARLDDKRRRGWGTVSWYSYGPFLNWLEEYLAGATYRNGKPSTTFLELLQQVGTSPTGAIHAPPPLTEEQI</sequence>
<reference evidence="1 2" key="2">
    <citation type="submission" date="2015-09" db="EMBL/GenBank/DDBJ databases">
        <title>Draft genome sequence of Xanthomonas oryzae pv. USA str. X11-5A.</title>
        <authorList>
            <person name="Knight B.M."/>
            <person name="Roberts D.P."/>
            <person name="Lin D."/>
            <person name="Hari K."/>
            <person name="Fletcher J."/>
            <person name="Melcher U."/>
            <person name="Blagden T."/>
            <person name="Winegar R.A."/>
        </authorList>
    </citation>
    <scope>NUCLEOTIDE SEQUENCE [LARGE SCALE GENOMIC DNA]</scope>
    <source>
        <strain evidence="1 2">X11-5A</strain>
    </source>
</reference>
<gene>
    <name evidence="1" type="ORF">ADT25_01890</name>
</gene>
<accession>A0AAP1F0C1</accession>
<feature type="non-terminal residue" evidence="1">
    <location>
        <position position="135"/>
    </location>
</feature>
<reference evidence="1 2" key="1">
    <citation type="submission" date="2015-07" db="EMBL/GenBank/DDBJ databases">
        <authorList>
            <consortium name="Consortium for Microbial Forensics and Genomics (microFORGE)"/>
            <person name="Knight B.M."/>
            <person name="Roberts D.P."/>
            <person name="Lin D."/>
            <person name="Hari K."/>
            <person name="Fletcher J."/>
            <person name="Melcher U."/>
            <person name="Blagden T."/>
            <person name="Winegar R.A."/>
        </authorList>
    </citation>
    <scope>NUCLEOTIDE SEQUENCE [LARGE SCALE GENOMIC DNA]</scope>
    <source>
        <strain evidence="1 2">X11-5A</strain>
    </source>
</reference>
<name>A0AAP1F0C1_9XANT</name>
<protein>
    <submittedName>
        <fullName evidence="1">Uncharacterized protein</fullName>
    </submittedName>
</protein>
<evidence type="ECO:0000313" key="1">
    <source>
        <dbReference type="EMBL" id="KOR49204.1"/>
    </source>
</evidence>
<comment type="caution">
    <text evidence="1">The sequence shown here is derived from an EMBL/GenBank/DDBJ whole genome shotgun (WGS) entry which is preliminary data.</text>
</comment>
<evidence type="ECO:0000313" key="2">
    <source>
        <dbReference type="Proteomes" id="UP000036790"/>
    </source>
</evidence>